<comment type="subcellular location">
    <subcellularLocation>
        <location evidence="1">Membrane</location>
        <topology evidence="1">Multi-pass membrane protein</topology>
    </subcellularLocation>
</comment>
<feature type="compositionally biased region" description="Low complexity" evidence="6">
    <location>
        <begin position="66"/>
        <end position="79"/>
    </location>
</feature>
<feature type="transmembrane region" description="Helical" evidence="7">
    <location>
        <begin position="480"/>
        <end position="500"/>
    </location>
</feature>
<proteinExistence type="predicted"/>
<feature type="transmembrane region" description="Helical" evidence="7">
    <location>
        <begin position="689"/>
        <end position="706"/>
    </location>
</feature>
<feature type="transmembrane region" description="Helical" evidence="7">
    <location>
        <begin position="648"/>
        <end position="669"/>
    </location>
</feature>
<dbReference type="PANTHER" id="PTHR23501:SF177">
    <property type="entry name" value="MAJOR FACILITATOR SUPERFAMILY (MFS) PROFILE DOMAIN-CONTAINING PROTEIN-RELATED"/>
    <property type="match status" value="1"/>
</dbReference>
<feature type="compositionally biased region" description="Polar residues" evidence="6">
    <location>
        <begin position="1"/>
        <end position="19"/>
    </location>
</feature>
<evidence type="ECO:0000256" key="1">
    <source>
        <dbReference type="ARBA" id="ARBA00004141"/>
    </source>
</evidence>
<dbReference type="PANTHER" id="PTHR23501">
    <property type="entry name" value="MAJOR FACILITATOR SUPERFAMILY"/>
    <property type="match status" value="1"/>
</dbReference>
<evidence type="ECO:0000256" key="6">
    <source>
        <dbReference type="SAM" id="MobiDB-lite"/>
    </source>
</evidence>
<comment type="caution">
    <text evidence="9">The sequence shown here is derived from an EMBL/GenBank/DDBJ whole genome shotgun (WGS) entry which is preliminary data.</text>
</comment>
<dbReference type="InterPro" id="IPR020846">
    <property type="entry name" value="MFS_dom"/>
</dbReference>
<feature type="transmembrane region" description="Helical" evidence="7">
    <location>
        <begin position="779"/>
        <end position="800"/>
    </location>
</feature>
<organism evidence="9 10">
    <name type="scientific">Apiospora marii</name>
    <dbReference type="NCBI Taxonomy" id="335849"/>
    <lineage>
        <taxon>Eukaryota</taxon>
        <taxon>Fungi</taxon>
        <taxon>Dikarya</taxon>
        <taxon>Ascomycota</taxon>
        <taxon>Pezizomycotina</taxon>
        <taxon>Sordariomycetes</taxon>
        <taxon>Xylariomycetidae</taxon>
        <taxon>Amphisphaeriales</taxon>
        <taxon>Apiosporaceae</taxon>
        <taxon>Apiospora</taxon>
    </lineage>
</organism>
<evidence type="ECO:0000256" key="4">
    <source>
        <dbReference type="ARBA" id="ARBA00022989"/>
    </source>
</evidence>
<evidence type="ECO:0000259" key="8">
    <source>
        <dbReference type="PROSITE" id="PS50850"/>
    </source>
</evidence>
<sequence>MPSQPPNFSRTTRPPTTSGAARRYAQYHDATTSIRSPTPLAAHVAGAEPPDTTDSGGEVGVGSATQGASQPHQAAAASSCQGGPIYHNRMPPPPPPYPTRARLRTPAVSNGSSFCRRLRNDSAIHFSPVDLDLALVELDSNGDELSLIESYEDEMSIAMSMSSRRTSLDVAAAAAPLSHIYRSSSTQTEMGRRAAARRLRSSMSPRYSATATASRSSQGFGRMNLYPHGEVVDDRSPTSPRPPCPLGTGRDARQSPSPQTQAGIIRSYHQLMATGYFHNGSIHQSVCPVPSRSTRPLPLPLPLEPKSPLSPLAMAHNEKSFAGGQLGSPSIPPDGMKAYGDDEVHVNPADEMSELPTGFFFYMIVVSLLLCVFLMSLDLVSYLLHLLTAYYNIRPQVKHNTDHIFPQTIVATAIPKITDQFGLRDVAWYSSGFFMTTAGFQSSWGKIYRYFPLKIGFLSALGLICGAAPTSVALVIGRAIAGIGAGGLSSGCFIIIGYIAPPAKRPVFLGLLGASYGIASVAGPLLGGVLTDHLSWRWCFYINLPAGGLSAGVIVFFFTTPAGARPLQARLVDKLRHLDLVGVLIVMGAAVSFTLALQDGGTTKAWDDAQVVGLLVGFFGIVALFCVWETYQGEHAMITPRLIKQRNVWVPSTIIFLLGGSYFVLIYYLPVYFQAIDGVSPTQSGIRNLPFILGSGMAAVAMGGVISKTGIAMPFLLVGCALATVASGMLYTLDIGSGAGKWVTFQVVAGIGYGTAFQIPITIGQGMCSVVDLPSVTAIILFFQIIGGSFLVSAAQVGFLNIMSRKVMALAPQLPPLLVLGTGASDLRRVFGENIPQVLIGYMAGLRVSFAVATGAIGLATLACLCLRRERLDVDKVKEAGGGV</sequence>
<accession>A0ABR1RBM3</accession>
<evidence type="ECO:0000256" key="7">
    <source>
        <dbReference type="SAM" id="Phobius"/>
    </source>
</evidence>
<gene>
    <name evidence="9" type="ORF">PG991_010510</name>
</gene>
<feature type="transmembrane region" description="Helical" evidence="7">
    <location>
        <begin position="538"/>
        <end position="558"/>
    </location>
</feature>
<feature type="transmembrane region" description="Helical" evidence="7">
    <location>
        <begin position="578"/>
        <end position="597"/>
    </location>
</feature>
<feature type="transmembrane region" description="Helical" evidence="7">
    <location>
        <begin position="609"/>
        <end position="628"/>
    </location>
</feature>
<keyword evidence="4 7" id="KW-1133">Transmembrane helix</keyword>
<evidence type="ECO:0000256" key="2">
    <source>
        <dbReference type="ARBA" id="ARBA00022448"/>
    </source>
</evidence>
<feature type="compositionally biased region" description="Low complexity" evidence="6">
    <location>
        <begin position="201"/>
        <end position="217"/>
    </location>
</feature>
<dbReference type="EMBL" id="JAQQWI010000016">
    <property type="protein sequence ID" value="KAK8007959.1"/>
    <property type="molecule type" value="Genomic_DNA"/>
</dbReference>
<evidence type="ECO:0000313" key="9">
    <source>
        <dbReference type="EMBL" id="KAK8007959.1"/>
    </source>
</evidence>
<keyword evidence="10" id="KW-1185">Reference proteome</keyword>
<name>A0ABR1RBM3_9PEZI</name>
<feature type="region of interest" description="Disordered" evidence="6">
    <location>
        <begin position="1"/>
        <end position="98"/>
    </location>
</feature>
<dbReference type="PROSITE" id="PS50850">
    <property type="entry name" value="MFS"/>
    <property type="match status" value="1"/>
</dbReference>
<feature type="transmembrane region" description="Helical" evidence="7">
    <location>
        <begin position="455"/>
        <end position="474"/>
    </location>
</feature>
<dbReference type="Pfam" id="PF07690">
    <property type="entry name" value="MFS_1"/>
    <property type="match status" value="1"/>
</dbReference>
<dbReference type="Proteomes" id="UP001396898">
    <property type="component" value="Unassembled WGS sequence"/>
</dbReference>
<feature type="transmembrane region" description="Helical" evidence="7">
    <location>
        <begin position="507"/>
        <end position="526"/>
    </location>
</feature>
<feature type="domain" description="Major facilitator superfamily (MFS) profile" evidence="8">
    <location>
        <begin position="364"/>
        <end position="872"/>
    </location>
</feature>
<feature type="transmembrane region" description="Helical" evidence="7">
    <location>
        <begin position="359"/>
        <end position="384"/>
    </location>
</feature>
<dbReference type="Gene3D" id="1.20.1720.10">
    <property type="entry name" value="Multidrug resistance protein D"/>
    <property type="match status" value="1"/>
</dbReference>
<evidence type="ECO:0000256" key="5">
    <source>
        <dbReference type="ARBA" id="ARBA00023136"/>
    </source>
</evidence>
<protein>
    <recommendedName>
        <fullName evidence="8">Major facilitator superfamily (MFS) profile domain-containing protein</fullName>
    </recommendedName>
</protein>
<dbReference type="CDD" id="cd17502">
    <property type="entry name" value="MFS_Azr1_MDR_like"/>
    <property type="match status" value="1"/>
</dbReference>
<dbReference type="InterPro" id="IPR011701">
    <property type="entry name" value="MFS"/>
</dbReference>
<dbReference type="SUPFAM" id="SSF103473">
    <property type="entry name" value="MFS general substrate transporter"/>
    <property type="match status" value="1"/>
</dbReference>
<feature type="region of interest" description="Disordered" evidence="6">
    <location>
        <begin position="183"/>
        <end position="261"/>
    </location>
</feature>
<evidence type="ECO:0000256" key="3">
    <source>
        <dbReference type="ARBA" id="ARBA00022692"/>
    </source>
</evidence>
<feature type="transmembrane region" description="Helical" evidence="7">
    <location>
        <begin position="844"/>
        <end position="867"/>
    </location>
</feature>
<feature type="transmembrane region" description="Helical" evidence="7">
    <location>
        <begin position="713"/>
        <end position="733"/>
    </location>
</feature>
<keyword evidence="5 7" id="KW-0472">Membrane</keyword>
<dbReference type="Gene3D" id="1.20.1250.20">
    <property type="entry name" value="MFS general substrate transporter like domains"/>
    <property type="match status" value="1"/>
</dbReference>
<keyword evidence="3 7" id="KW-0812">Transmembrane</keyword>
<reference evidence="9 10" key="1">
    <citation type="submission" date="2023-01" db="EMBL/GenBank/DDBJ databases">
        <title>Analysis of 21 Apiospora genomes using comparative genomics revels a genus with tremendous synthesis potential of carbohydrate active enzymes and secondary metabolites.</title>
        <authorList>
            <person name="Sorensen T."/>
        </authorList>
    </citation>
    <scope>NUCLEOTIDE SEQUENCE [LARGE SCALE GENOMIC DNA]</scope>
    <source>
        <strain evidence="9 10">CBS 20057</strain>
    </source>
</reference>
<keyword evidence="2" id="KW-0813">Transport</keyword>
<evidence type="ECO:0000313" key="10">
    <source>
        <dbReference type="Proteomes" id="UP001396898"/>
    </source>
</evidence>
<dbReference type="InterPro" id="IPR036259">
    <property type="entry name" value="MFS_trans_sf"/>
</dbReference>